<dbReference type="InterPro" id="IPR050428">
    <property type="entry name" value="TCS_sensor_his_kinase"/>
</dbReference>
<dbReference type="InterPro" id="IPR036890">
    <property type="entry name" value="HATPase_C_sf"/>
</dbReference>
<dbReference type="Proteomes" id="UP000008332">
    <property type="component" value="Chromosome"/>
</dbReference>
<keyword evidence="9" id="KW-0472">Membrane</keyword>
<dbReference type="STRING" id="338969.Rfer_2400"/>
<evidence type="ECO:0000256" key="2">
    <source>
        <dbReference type="ARBA" id="ARBA00004370"/>
    </source>
</evidence>
<evidence type="ECO:0000256" key="7">
    <source>
        <dbReference type="ARBA" id="ARBA00022777"/>
    </source>
</evidence>
<dbReference type="EMBL" id="CP000267">
    <property type="protein sequence ID" value="ABD70117.1"/>
    <property type="molecule type" value="Genomic_DNA"/>
</dbReference>
<dbReference type="InterPro" id="IPR036097">
    <property type="entry name" value="HisK_dim/P_sf"/>
</dbReference>
<dbReference type="SMART" id="SM00387">
    <property type="entry name" value="HATPase_c"/>
    <property type="match status" value="1"/>
</dbReference>
<evidence type="ECO:0000256" key="9">
    <source>
        <dbReference type="ARBA" id="ARBA00023136"/>
    </source>
</evidence>
<dbReference type="PANTHER" id="PTHR45436">
    <property type="entry name" value="SENSOR HISTIDINE KINASE YKOH"/>
    <property type="match status" value="1"/>
</dbReference>
<evidence type="ECO:0000256" key="6">
    <source>
        <dbReference type="ARBA" id="ARBA00022692"/>
    </source>
</evidence>
<organism evidence="11 12">
    <name type="scientific">Albidiferax ferrireducens (strain ATCC BAA-621 / DSM 15236 / T118)</name>
    <name type="common">Rhodoferax ferrireducens</name>
    <dbReference type="NCBI Taxonomy" id="338969"/>
    <lineage>
        <taxon>Bacteria</taxon>
        <taxon>Pseudomonadati</taxon>
        <taxon>Pseudomonadota</taxon>
        <taxon>Betaproteobacteria</taxon>
        <taxon>Burkholderiales</taxon>
        <taxon>Comamonadaceae</taxon>
        <taxon>Rhodoferax</taxon>
    </lineage>
</organism>
<dbReference type="PRINTS" id="PR00344">
    <property type="entry name" value="BCTRLSENSOR"/>
</dbReference>
<dbReference type="Pfam" id="PF02518">
    <property type="entry name" value="HATPase_c"/>
    <property type="match status" value="1"/>
</dbReference>
<keyword evidence="7 11" id="KW-0418">Kinase</keyword>
<dbReference type="GO" id="GO:0005886">
    <property type="term" value="C:plasma membrane"/>
    <property type="evidence" value="ECO:0007669"/>
    <property type="project" value="TreeGrafter"/>
</dbReference>
<dbReference type="HOGENOM" id="CLU_000445_89_37_4"/>
<comment type="catalytic activity">
    <reaction evidence="1">
        <text>ATP + protein L-histidine = ADP + protein N-phospho-L-histidine.</text>
        <dbReference type="EC" id="2.7.13.3"/>
    </reaction>
</comment>
<protein>
    <recommendedName>
        <fullName evidence="3">histidine kinase</fullName>
        <ecNumber evidence="3">2.7.13.3</ecNumber>
    </recommendedName>
</protein>
<dbReference type="eggNOG" id="COG5002">
    <property type="taxonomic scope" value="Bacteria"/>
</dbReference>
<evidence type="ECO:0000313" key="12">
    <source>
        <dbReference type="Proteomes" id="UP000008332"/>
    </source>
</evidence>
<dbReference type="KEGG" id="rfr:Rfer_2400"/>
<evidence type="ECO:0000256" key="4">
    <source>
        <dbReference type="ARBA" id="ARBA00022553"/>
    </source>
</evidence>
<reference evidence="12" key="1">
    <citation type="submission" date="2006-02" db="EMBL/GenBank/DDBJ databases">
        <title>Complete sequence of chromosome of Rhodoferax ferrireducens DSM 15236.</title>
        <authorList>
            <person name="Copeland A."/>
            <person name="Lucas S."/>
            <person name="Lapidus A."/>
            <person name="Barry K."/>
            <person name="Detter J.C."/>
            <person name="Glavina del Rio T."/>
            <person name="Hammon N."/>
            <person name="Israni S."/>
            <person name="Pitluck S."/>
            <person name="Brettin T."/>
            <person name="Bruce D."/>
            <person name="Han C."/>
            <person name="Tapia R."/>
            <person name="Gilna P."/>
            <person name="Kiss H."/>
            <person name="Schmutz J."/>
            <person name="Larimer F."/>
            <person name="Land M."/>
            <person name="Kyrpides N."/>
            <person name="Ivanova N."/>
            <person name="Richardson P."/>
        </authorList>
    </citation>
    <scope>NUCLEOTIDE SEQUENCE [LARGE SCALE GENOMIC DNA]</scope>
    <source>
        <strain evidence="12">ATCC BAA-621 / DSM 15236 / T118</strain>
    </source>
</reference>
<dbReference type="SUPFAM" id="SSF47384">
    <property type="entry name" value="Homodimeric domain of signal transducing histidine kinase"/>
    <property type="match status" value="1"/>
</dbReference>
<name>Q21VT6_ALBFT</name>
<dbReference type="InterPro" id="IPR003661">
    <property type="entry name" value="HisK_dim/P_dom"/>
</dbReference>
<dbReference type="GO" id="GO:0000155">
    <property type="term" value="F:phosphorelay sensor kinase activity"/>
    <property type="evidence" value="ECO:0007669"/>
    <property type="project" value="InterPro"/>
</dbReference>
<dbReference type="PROSITE" id="PS50109">
    <property type="entry name" value="HIS_KIN"/>
    <property type="match status" value="1"/>
</dbReference>
<dbReference type="SMART" id="SM00388">
    <property type="entry name" value="HisKA"/>
    <property type="match status" value="1"/>
</dbReference>
<dbReference type="InterPro" id="IPR005467">
    <property type="entry name" value="His_kinase_dom"/>
</dbReference>
<evidence type="ECO:0000256" key="1">
    <source>
        <dbReference type="ARBA" id="ARBA00000085"/>
    </source>
</evidence>
<evidence type="ECO:0000256" key="8">
    <source>
        <dbReference type="ARBA" id="ARBA00022989"/>
    </source>
</evidence>
<dbReference type="Pfam" id="PF08521">
    <property type="entry name" value="2CSK_N"/>
    <property type="match status" value="1"/>
</dbReference>
<keyword evidence="6" id="KW-0812">Transmembrane</keyword>
<dbReference type="EC" id="2.7.13.3" evidence="3"/>
<dbReference type="InterPro" id="IPR013727">
    <property type="entry name" value="2CSK_N"/>
</dbReference>
<keyword evidence="4" id="KW-0597">Phosphoprotein</keyword>
<evidence type="ECO:0000256" key="5">
    <source>
        <dbReference type="ARBA" id="ARBA00022679"/>
    </source>
</evidence>
<accession>Q21VT6</accession>
<dbReference type="Pfam" id="PF00512">
    <property type="entry name" value="HisKA"/>
    <property type="match status" value="1"/>
</dbReference>
<evidence type="ECO:0000313" key="11">
    <source>
        <dbReference type="EMBL" id="ABD70117.1"/>
    </source>
</evidence>
<evidence type="ECO:0000256" key="3">
    <source>
        <dbReference type="ARBA" id="ARBA00012438"/>
    </source>
</evidence>
<proteinExistence type="predicted"/>
<sequence length="471" mass="51620">MRLRSHLLRWLLIPTLALWLLGSVIGYLHSLELAHEAYDRTLLGSAMAISEQITVVDGDVVADVPFTALEMLRTDAQDRIFYRVTDLGDGGYITGYEDLPSVGSGSSEEPRFYDTIYKDQAIRVVAIESTVLDGDAQRHLLVQVAETLDARHQLTRSIAGDAALVQLILIATAASMIALGVARGLSPLTRLQDEVLKRTAHDLTPIETGTVPFEVAPLIHAINAHTERQRQFGAAQVRFVANASHQLKTPLTVLRAQVDHALLQTDLASMRAIVSHLHESTDETGRLLAQLLSLARSEAQYAREVQDLDLTDLAHEVTFEMLTLARGKGIDLGFEAPCAVQVQGERVLLREMIANLVHNALVYTPEGGRVTVSVGRQDERAALWVVDNGPGIAVAERPRVLERFYRIAGSREHGSGLGLAIVREICDRHGIVMELGDALDSVSGLRVQLVWPGEVSDNERGYISKANHFNA</sequence>
<dbReference type="AlphaFoldDB" id="Q21VT6"/>
<dbReference type="Gene3D" id="1.10.287.130">
    <property type="match status" value="1"/>
</dbReference>
<gene>
    <name evidence="11" type="ordered locus">Rfer_2400</name>
</gene>
<evidence type="ECO:0000259" key="10">
    <source>
        <dbReference type="PROSITE" id="PS50109"/>
    </source>
</evidence>
<dbReference type="SUPFAM" id="SSF55874">
    <property type="entry name" value="ATPase domain of HSP90 chaperone/DNA topoisomerase II/histidine kinase"/>
    <property type="match status" value="1"/>
</dbReference>
<keyword evidence="5" id="KW-0808">Transferase</keyword>
<keyword evidence="12" id="KW-1185">Reference proteome</keyword>
<keyword evidence="8" id="KW-1133">Transmembrane helix</keyword>
<dbReference type="InterPro" id="IPR004358">
    <property type="entry name" value="Sig_transdc_His_kin-like_C"/>
</dbReference>
<feature type="domain" description="Histidine kinase" evidence="10">
    <location>
        <begin position="242"/>
        <end position="455"/>
    </location>
</feature>
<dbReference type="PANTHER" id="PTHR45436:SF1">
    <property type="entry name" value="SENSOR PROTEIN QSEC"/>
    <property type="match status" value="1"/>
</dbReference>
<dbReference type="CDD" id="cd00082">
    <property type="entry name" value="HisKA"/>
    <property type="match status" value="1"/>
</dbReference>
<dbReference type="Gene3D" id="3.30.565.10">
    <property type="entry name" value="Histidine kinase-like ATPase, C-terminal domain"/>
    <property type="match status" value="1"/>
</dbReference>
<dbReference type="InterPro" id="IPR003594">
    <property type="entry name" value="HATPase_dom"/>
</dbReference>
<comment type="subcellular location">
    <subcellularLocation>
        <location evidence="2">Membrane</location>
    </subcellularLocation>
</comment>